<gene>
    <name evidence="1" type="ORF">ACFPZF_35290</name>
</gene>
<reference evidence="2" key="1">
    <citation type="journal article" date="2019" name="Int. J. Syst. Evol. Microbiol.">
        <title>The Global Catalogue of Microorganisms (GCM) 10K type strain sequencing project: providing services to taxonomists for standard genome sequencing and annotation.</title>
        <authorList>
            <consortium name="The Broad Institute Genomics Platform"/>
            <consortium name="The Broad Institute Genome Sequencing Center for Infectious Disease"/>
            <person name="Wu L."/>
            <person name="Ma J."/>
        </authorList>
    </citation>
    <scope>NUCLEOTIDE SEQUENCE [LARGE SCALE GENOMIC DNA]</scope>
    <source>
        <strain evidence="2">CGMCC 4.1622</strain>
    </source>
</reference>
<name>A0ABW0VNV0_9ACTN</name>
<evidence type="ECO:0000313" key="1">
    <source>
        <dbReference type="EMBL" id="MFC5646592.1"/>
    </source>
</evidence>
<organism evidence="1 2">
    <name type="scientific">Kitasatospora cinereorecta</name>
    <dbReference type="NCBI Taxonomy" id="285560"/>
    <lineage>
        <taxon>Bacteria</taxon>
        <taxon>Bacillati</taxon>
        <taxon>Actinomycetota</taxon>
        <taxon>Actinomycetes</taxon>
        <taxon>Kitasatosporales</taxon>
        <taxon>Streptomycetaceae</taxon>
        <taxon>Kitasatospora</taxon>
    </lineage>
</organism>
<comment type="caution">
    <text evidence="1">The sequence shown here is derived from an EMBL/GenBank/DDBJ whole genome shotgun (WGS) entry which is preliminary data.</text>
</comment>
<protein>
    <submittedName>
        <fullName evidence="1">MobC family plasmid mobilization relaxosome protein</fullName>
    </submittedName>
</protein>
<accession>A0ABW0VNV0</accession>
<dbReference type="RefSeq" id="WP_346148864.1">
    <property type="nucleotide sequence ID" value="NZ_BAAAUA010000057.1"/>
</dbReference>
<keyword evidence="2" id="KW-1185">Reference proteome</keyword>
<dbReference type="Proteomes" id="UP001596066">
    <property type="component" value="Unassembled WGS sequence"/>
</dbReference>
<dbReference type="InterPro" id="IPR053842">
    <property type="entry name" value="NikA-like"/>
</dbReference>
<proteinExistence type="predicted"/>
<evidence type="ECO:0000313" key="2">
    <source>
        <dbReference type="Proteomes" id="UP001596066"/>
    </source>
</evidence>
<dbReference type="Pfam" id="PF21983">
    <property type="entry name" value="NikA-like"/>
    <property type="match status" value="1"/>
</dbReference>
<dbReference type="EMBL" id="JBHSOC010000106">
    <property type="protein sequence ID" value="MFC5646592.1"/>
    <property type="molecule type" value="Genomic_DNA"/>
</dbReference>
<sequence length="144" mass="15711">MPTNREEQHQPTTAEAIRASTRRRLRHSVPRTNRVCPRFSDPEWKLLLHAAAQAGLAPGGYTAAAALAAATSTDPNAAVADYRRGIQELMESNRQLGAVGNNLNQVAHYLNAGGQPAADHHQLLQRVEFAIAAVDEAVAWMLRR</sequence>